<proteinExistence type="predicted"/>
<comment type="caution">
    <text evidence="2">The sequence shown here is derived from an EMBL/GenBank/DDBJ whole genome shotgun (WGS) entry which is preliminary data.</text>
</comment>
<evidence type="ECO:0000313" key="2">
    <source>
        <dbReference type="EMBL" id="TXG78434.1"/>
    </source>
</evidence>
<accession>A0A5C7JBB7</accession>
<gene>
    <name evidence="2" type="ORF">E6Q11_01060</name>
</gene>
<reference evidence="2 3" key="1">
    <citation type="submission" date="2018-09" db="EMBL/GenBank/DDBJ databases">
        <title>Metagenome Assembled Genomes from an Advanced Water Purification Facility.</title>
        <authorList>
            <person name="Stamps B.W."/>
            <person name="Spear J.R."/>
        </authorList>
    </citation>
    <scope>NUCLEOTIDE SEQUENCE [LARGE SCALE GENOMIC DNA]</scope>
    <source>
        <strain evidence="2">Bin_63_2</strain>
    </source>
</reference>
<evidence type="ECO:0000313" key="3">
    <source>
        <dbReference type="Proteomes" id="UP000321026"/>
    </source>
</evidence>
<feature type="compositionally biased region" description="Basic and acidic residues" evidence="1">
    <location>
        <begin position="94"/>
        <end position="111"/>
    </location>
</feature>
<organism evidence="2 3">
    <name type="scientific">Candidatus Dojkabacteria bacterium</name>
    <dbReference type="NCBI Taxonomy" id="2099670"/>
    <lineage>
        <taxon>Bacteria</taxon>
        <taxon>Candidatus Dojkabacteria</taxon>
    </lineage>
</organism>
<dbReference type="AlphaFoldDB" id="A0A5C7JBB7"/>
<dbReference type="EMBL" id="SSDS01000016">
    <property type="protein sequence ID" value="TXG78434.1"/>
    <property type="molecule type" value="Genomic_DNA"/>
</dbReference>
<name>A0A5C7JBB7_9BACT</name>
<dbReference type="Proteomes" id="UP000321026">
    <property type="component" value="Unassembled WGS sequence"/>
</dbReference>
<protein>
    <submittedName>
        <fullName evidence="2">Uncharacterized protein</fullName>
    </submittedName>
</protein>
<feature type="region of interest" description="Disordered" evidence="1">
    <location>
        <begin position="94"/>
        <end position="130"/>
    </location>
</feature>
<evidence type="ECO:0000256" key="1">
    <source>
        <dbReference type="SAM" id="MobiDB-lite"/>
    </source>
</evidence>
<sequence>MPLYDCGSPECTECQRSFGPDRSKAIKRFRVRENSHHFEAHNTLNDLFDDLDGRLGEFLNGSLVALQTSAGWKAETAVFEAAKQLITSLRNLDDARREEADDDEREARLEGGHNYLSMQQLGVSPGRTAA</sequence>